<evidence type="ECO:0000313" key="11">
    <source>
        <dbReference type="EMBL" id="TDQ75884.1"/>
    </source>
</evidence>
<gene>
    <name evidence="11" type="ORF">CLV99_3578</name>
</gene>
<dbReference type="Pfam" id="PF02367">
    <property type="entry name" value="TsaE"/>
    <property type="match status" value="1"/>
</dbReference>
<keyword evidence="8" id="KW-0067">ATP-binding</keyword>
<dbReference type="InterPro" id="IPR027417">
    <property type="entry name" value="P-loop_NTPase"/>
</dbReference>
<keyword evidence="5" id="KW-0819">tRNA processing</keyword>
<evidence type="ECO:0000256" key="8">
    <source>
        <dbReference type="ARBA" id="ARBA00022840"/>
    </source>
</evidence>
<dbReference type="GO" id="GO:0002949">
    <property type="term" value="P:tRNA threonylcarbamoyladenosine modification"/>
    <property type="evidence" value="ECO:0007669"/>
    <property type="project" value="InterPro"/>
</dbReference>
<keyword evidence="7" id="KW-0547">Nucleotide-binding</keyword>
<comment type="subcellular location">
    <subcellularLocation>
        <location evidence="1">Cytoplasm</location>
    </subcellularLocation>
</comment>
<dbReference type="AlphaFoldDB" id="A0A4R6W9P9"/>
<dbReference type="GO" id="GO:0005737">
    <property type="term" value="C:cytoplasm"/>
    <property type="evidence" value="ECO:0007669"/>
    <property type="project" value="UniProtKB-SubCell"/>
</dbReference>
<dbReference type="SUPFAM" id="SSF52540">
    <property type="entry name" value="P-loop containing nucleoside triphosphate hydrolases"/>
    <property type="match status" value="1"/>
</dbReference>
<dbReference type="PANTHER" id="PTHR33540">
    <property type="entry name" value="TRNA THREONYLCARBAMOYLADENOSINE BIOSYNTHESIS PROTEIN TSAE"/>
    <property type="match status" value="1"/>
</dbReference>
<evidence type="ECO:0000256" key="3">
    <source>
        <dbReference type="ARBA" id="ARBA00019010"/>
    </source>
</evidence>
<evidence type="ECO:0000256" key="1">
    <source>
        <dbReference type="ARBA" id="ARBA00004496"/>
    </source>
</evidence>
<keyword evidence="9" id="KW-0460">Magnesium</keyword>
<dbReference type="PANTHER" id="PTHR33540:SF2">
    <property type="entry name" value="TRNA THREONYLCARBAMOYLADENOSINE BIOSYNTHESIS PROTEIN TSAE"/>
    <property type="match status" value="1"/>
</dbReference>
<evidence type="ECO:0000256" key="7">
    <source>
        <dbReference type="ARBA" id="ARBA00022741"/>
    </source>
</evidence>
<organism evidence="11 12">
    <name type="scientific">Sphingobacterium yanglingense</name>
    <dbReference type="NCBI Taxonomy" id="1437280"/>
    <lineage>
        <taxon>Bacteria</taxon>
        <taxon>Pseudomonadati</taxon>
        <taxon>Bacteroidota</taxon>
        <taxon>Sphingobacteriia</taxon>
        <taxon>Sphingobacteriales</taxon>
        <taxon>Sphingobacteriaceae</taxon>
        <taxon>Sphingobacterium</taxon>
    </lineage>
</organism>
<dbReference type="GO" id="GO:0046872">
    <property type="term" value="F:metal ion binding"/>
    <property type="evidence" value="ECO:0007669"/>
    <property type="project" value="UniProtKB-KW"/>
</dbReference>
<keyword evidence="12" id="KW-1185">Reference proteome</keyword>
<evidence type="ECO:0000313" key="12">
    <source>
        <dbReference type="Proteomes" id="UP000295292"/>
    </source>
</evidence>
<dbReference type="InterPro" id="IPR003442">
    <property type="entry name" value="T6A_TsaE"/>
</dbReference>
<reference evidence="11 12" key="1">
    <citation type="submission" date="2019-03" db="EMBL/GenBank/DDBJ databases">
        <title>Genomic Encyclopedia of Archaeal and Bacterial Type Strains, Phase II (KMG-II): from individual species to whole genera.</title>
        <authorList>
            <person name="Goeker M."/>
        </authorList>
    </citation>
    <scope>NUCLEOTIDE SEQUENCE [LARGE SCALE GENOMIC DNA]</scope>
    <source>
        <strain evidence="11 12">DSM 28353</strain>
    </source>
</reference>
<keyword evidence="6" id="KW-0479">Metal-binding</keyword>
<evidence type="ECO:0000256" key="10">
    <source>
        <dbReference type="ARBA" id="ARBA00032441"/>
    </source>
</evidence>
<evidence type="ECO:0000256" key="6">
    <source>
        <dbReference type="ARBA" id="ARBA00022723"/>
    </source>
</evidence>
<comment type="caution">
    <text evidence="11">The sequence shown here is derived from an EMBL/GenBank/DDBJ whole genome shotgun (WGS) entry which is preliminary data.</text>
</comment>
<dbReference type="NCBIfam" id="TIGR00150">
    <property type="entry name" value="T6A_YjeE"/>
    <property type="match status" value="1"/>
</dbReference>
<dbReference type="Proteomes" id="UP000295292">
    <property type="component" value="Unassembled WGS sequence"/>
</dbReference>
<name>A0A4R6W9P9_9SPHI</name>
<dbReference type="GO" id="GO:0005524">
    <property type="term" value="F:ATP binding"/>
    <property type="evidence" value="ECO:0007669"/>
    <property type="project" value="UniProtKB-KW"/>
</dbReference>
<protein>
    <recommendedName>
        <fullName evidence="3">tRNA threonylcarbamoyladenosine biosynthesis protein TsaE</fullName>
    </recommendedName>
    <alternativeName>
        <fullName evidence="10">t(6)A37 threonylcarbamoyladenosine biosynthesis protein TsaE</fullName>
    </alternativeName>
</protein>
<dbReference type="EMBL" id="SNYV01000016">
    <property type="protein sequence ID" value="TDQ75884.1"/>
    <property type="molecule type" value="Genomic_DNA"/>
</dbReference>
<evidence type="ECO:0000256" key="2">
    <source>
        <dbReference type="ARBA" id="ARBA00007599"/>
    </source>
</evidence>
<keyword evidence="4" id="KW-0963">Cytoplasm</keyword>
<evidence type="ECO:0000256" key="5">
    <source>
        <dbReference type="ARBA" id="ARBA00022694"/>
    </source>
</evidence>
<comment type="similarity">
    <text evidence="2">Belongs to the TsaE family.</text>
</comment>
<dbReference type="Gene3D" id="3.40.50.300">
    <property type="entry name" value="P-loop containing nucleotide triphosphate hydrolases"/>
    <property type="match status" value="1"/>
</dbReference>
<evidence type="ECO:0000256" key="9">
    <source>
        <dbReference type="ARBA" id="ARBA00022842"/>
    </source>
</evidence>
<sequence length="138" mass="15712">MEINVKDLTELGGAAAQIIKSYPQNRIFLFYGAMGAGKTTLINELCQQLGVKDHTSSPTFSIVNEYASDHGPIFHFDFYRLKSEAEAFDFGYEEYFYSGNYCFVEWPEKIPNLLPHDAIKITITVPDFQSRIIAIEKN</sequence>
<dbReference type="RefSeq" id="WP_133585768.1">
    <property type="nucleotide sequence ID" value="NZ_SNYV01000016.1"/>
</dbReference>
<evidence type="ECO:0000256" key="4">
    <source>
        <dbReference type="ARBA" id="ARBA00022490"/>
    </source>
</evidence>
<accession>A0A4R6W9P9</accession>
<dbReference type="OrthoDB" id="9815896at2"/>
<proteinExistence type="inferred from homology"/>